<keyword evidence="1 2" id="KW-0238">DNA-binding</keyword>
<comment type="caution">
    <text evidence="4">The sequence shown here is derived from an EMBL/GenBank/DDBJ whole genome shotgun (WGS) entry which is preliminary data.</text>
</comment>
<dbReference type="PRINTS" id="PR00455">
    <property type="entry name" value="HTHTETR"/>
</dbReference>
<dbReference type="InterPro" id="IPR009057">
    <property type="entry name" value="Homeodomain-like_sf"/>
</dbReference>
<evidence type="ECO:0000313" key="5">
    <source>
        <dbReference type="Proteomes" id="UP001168537"/>
    </source>
</evidence>
<reference evidence="4" key="1">
    <citation type="submission" date="2023-06" db="EMBL/GenBank/DDBJ databases">
        <title>Draft genome sequence of Nocardioides sp. SOB72.</title>
        <authorList>
            <person name="Zhang G."/>
        </authorList>
    </citation>
    <scope>NUCLEOTIDE SEQUENCE</scope>
    <source>
        <strain evidence="4">SOB72</strain>
    </source>
</reference>
<gene>
    <name evidence="4" type="ORF">QWY29_10345</name>
</gene>
<sequence length="179" mass="19325">MLDSARAILAETRTAPTLAATAQRAGLARSSIYRYFSSSEELLAAVVGDVFPERARRVRDRVLAAEAPGEQVWAHICANVELFASAEQDVAVALAEVADPHLLREPMTAFHAELQAPWWPPSTELGEPHPTLMAETIDSAVLHVARGLGRPSESPLDVVQALCVLRRLVDGYLGLDPAP</sequence>
<dbReference type="Gene3D" id="1.10.357.10">
    <property type="entry name" value="Tetracycline Repressor, domain 2"/>
    <property type="match status" value="1"/>
</dbReference>
<name>A0ABT8EUE1_9ACTN</name>
<dbReference type="EMBL" id="JAUHJR010000003">
    <property type="protein sequence ID" value="MDN4161750.1"/>
    <property type="molecule type" value="Genomic_DNA"/>
</dbReference>
<proteinExistence type="predicted"/>
<evidence type="ECO:0000256" key="1">
    <source>
        <dbReference type="ARBA" id="ARBA00023125"/>
    </source>
</evidence>
<keyword evidence="5" id="KW-1185">Reference proteome</keyword>
<feature type="domain" description="HTH tetR-type" evidence="3">
    <location>
        <begin position="1"/>
        <end position="54"/>
    </location>
</feature>
<protein>
    <submittedName>
        <fullName evidence="4">Helix-turn-helix domain-containing protein</fullName>
    </submittedName>
</protein>
<dbReference type="SUPFAM" id="SSF46689">
    <property type="entry name" value="Homeodomain-like"/>
    <property type="match status" value="1"/>
</dbReference>
<dbReference type="RefSeq" id="WP_300960656.1">
    <property type="nucleotide sequence ID" value="NZ_JAUHJR010000003.1"/>
</dbReference>
<accession>A0ABT8EUE1</accession>
<evidence type="ECO:0000259" key="3">
    <source>
        <dbReference type="PROSITE" id="PS50977"/>
    </source>
</evidence>
<feature type="DNA-binding region" description="H-T-H motif" evidence="2">
    <location>
        <begin position="17"/>
        <end position="36"/>
    </location>
</feature>
<evidence type="ECO:0000313" key="4">
    <source>
        <dbReference type="EMBL" id="MDN4161750.1"/>
    </source>
</evidence>
<organism evidence="4 5">
    <name type="scientific">Nocardioides abyssi</name>
    <dbReference type="NCBI Taxonomy" id="3058370"/>
    <lineage>
        <taxon>Bacteria</taxon>
        <taxon>Bacillati</taxon>
        <taxon>Actinomycetota</taxon>
        <taxon>Actinomycetes</taxon>
        <taxon>Propionibacteriales</taxon>
        <taxon>Nocardioidaceae</taxon>
        <taxon>Nocardioides</taxon>
    </lineage>
</organism>
<dbReference type="Pfam" id="PF00440">
    <property type="entry name" value="TetR_N"/>
    <property type="match status" value="1"/>
</dbReference>
<dbReference type="Proteomes" id="UP001168537">
    <property type="component" value="Unassembled WGS sequence"/>
</dbReference>
<evidence type="ECO:0000256" key="2">
    <source>
        <dbReference type="PROSITE-ProRule" id="PRU00335"/>
    </source>
</evidence>
<dbReference type="InterPro" id="IPR001647">
    <property type="entry name" value="HTH_TetR"/>
</dbReference>
<dbReference type="PROSITE" id="PS50977">
    <property type="entry name" value="HTH_TETR_2"/>
    <property type="match status" value="1"/>
</dbReference>